<organism evidence="2 3">
    <name type="scientific">Sinanodonta woodiana</name>
    <name type="common">Chinese pond mussel</name>
    <name type="synonym">Anodonta woodiana</name>
    <dbReference type="NCBI Taxonomy" id="1069815"/>
    <lineage>
        <taxon>Eukaryota</taxon>
        <taxon>Metazoa</taxon>
        <taxon>Spiralia</taxon>
        <taxon>Lophotrochozoa</taxon>
        <taxon>Mollusca</taxon>
        <taxon>Bivalvia</taxon>
        <taxon>Autobranchia</taxon>
        <taxon>Heteroconchia</taxon>
        <taxon>Palaeoheterodonta</taxon>
        <taxon>Unionida</taxon>
        <taxon>Unionoidea</taxon>
        <taxon>Unionidae</taxon>
        <taxon>Unioninae</taxon>
        <taxon>Sinanodonta</taxon>
    </lineage>
</organism>
<evidence type="ECO:0000313" key="3">
    <source>
        <dbReference type="Proteomes" id="UP001634394"/>
    </source>
</evidence>
<name>A0ABD3XBW7_SINWO</name>
<evidence type="ECO:0000256" key="1">
    <source>
        <dbReference type="SAM" id="MobiDB-lite"/>
    </source>
</evidence>
<proteinExistence type="predicted"/>
<dbReference type="Proteomes" id="UP001634394">
    <property type="component" value="Unassembled WGS sequence"/>
</dbReference>
<feature type="compositionally biased region" description="Low complexity" evidence="1">
    <location>
        <begin position="87"/>
        <end position="96"/>
    </location>
</feature>
<gene>
    <name evidence="2" type="ORF">ACJMK2_029517</name>
</gene>
<reference evidence="2 3" key="1">
    <citation type="submission" date="2024-11" db="EMBL/GenBank/DDBJ databases">
        <title>Chromosome-level genome assembly of the freshwater bivalve Anodonta woodiana.</title>
        <authorList>
            <person name="Chen X."/>
        </authorList>
    </citation>
    <scope>NUCLEOTIDE SEQUENCE [LARGE SCALE GENOMIC DNA]</scope>
    <source>
        <strain evidence="2">MN2024</strain>
        <tissue evidence="2">Gills</tissue>
    </source>
</reference>
<accession>A0ABD3XBW7</accession>
<comment type="caution">
    <text evidence="2">The sequence shown here is derived from an EMBL/GenBank/DDBJ whole genome shotgun (WGS) entry which is preliminary data.</text>
</comment>
<keyword evidence="3" id="KW-1185">Reference proteome</keyword>
<feature type="region of interest" description="Disordered" evidence="1">
    <location>
        <begin position="30"/>
        <end position="96"/>
    </location>
</feature>
<sequence length="214" mass="23748">MKIARNPFAKGFRESGKCRSSLEAMMATFGVSLDSNRTGDRKRSAISHPTSGSESKGEPVPKISKHSSSHTCSESEKKDSSSKAHSEPISSPEISISTRSLESGNYASVSSSSIIHPAFMWSPTSPPVYNILLERSFMNAYYANSFYNGWSLMSHLNSTSATTNARYLSSHLSDYRPLNEMQSAETKLSDTHSSERFKESDHFSNHFREDINKT</sequence>
<feature type="compositionally biased region" description="Basic and acidic residues" evidence="1">
    <location>
        <begin position="73"/>
        <end position="86"/>
    </location>
</feature>
<dbReference type="AlphaFoldDB" id="A0ABD3XBW7"/>
<protein>
    <submittedName>
        <fullName evidence="2">Uncharacterized protein</fullName>
    </submittedName>
</protein>
<evidence type="ECO:0000313" key="2">
    <source>
        <dbReference type="EMBL" id="KAL3883230.1"/>
    </source>
</evidence>
<dbReference type="EMBL" id="JBJQND010000003">
    <property type="protein sequence ID" value="KAL3883230.1"/>
    <property type="molecule type" value="Genomic_DNA"/>
</dbReference>